<dbReference type="SUPFAM" id="SSF116960">
    <property type="entry name" value="YfbU-like"/>
    <property type="match status" value="1"/>
</dbReference>
<organism evidence="1">
    <name type="scientific">mine drainage metagenome</name>
    <dbReference type="NCBI Taxonomy" id="410659"/>
    <lineage>
        <taxon>unclassified sequences</taxon>
        <taxon>metagenomes</taxon>
        <taxon>ecological metagenomes</taxon>
    </lineage>
</organism>
<accession>A0A3P3ZR82</accession>
<sequence>MAAKSERFELRIDEEQLARVDEWASEQPDQPTRAEAVRRLVNLGLSAGSSRAVHFSDGEKMLILMMGDLFKALKIKDPESNPDFLAQVIYGGHYWAPKWDMQGVFHDHVDNPRDVSYVVDVLDMWSFIEEAYERLNSEQKAAIAAEVDEWATDVKFHGFDGNNECGQMSIAGFLVNKMGRFSRFKGRDLNSHCQTEGRYRRMITAFEPMRASLVGGGLNVQQLVTLLKR</sequence>
<dbReference type="InterPro" id="IPR023146">
    <property type="entry name" value="YfbU_alpha-helical_sf"/>
</dbReference>
<dbReference type="Gene3D" id="1.10.3190.10">
    <property type="entry name" value="yfbu gene product, domain 2"/>
    <property type="match status" value="1"/>
</dbReference>
<dbReference type="InterPro" id="IPR005587">
    <property type="entry name" value="UPF0304_YfbU"/>
</dbReference>
<proteinExistence type="predicted"/>
<evidence type="ECO:0000313" key="1">
    <source>
        <dbReference type="EMBL" id="VAY89285.1"/>
    </source>
</evidence>
<reference evidence="1" key="1">
    <citation type="submission" date="2018-10" db="EMBL/GenBank/DDBJ databases">
        <authorList>
            <person name="Plewniak F."/>
        </authorList>
    </citation>
    <scope>NUCLEOTIDE SEQUENCE</scope>
</reference>
<dbReference type="EMBL" id="UOYP01000559">
    <property type="protein sequence ID" value="VAY89285.1"/>
    <property type="molecule type" value="Genomic_DNA"/>
</dbReference>
<name>A0A3P3ZR82_9ZZZZ</name>
<dbReference type="Pfam" id="PF03887">
    <property type="entry name" value="YfbU"/>
    <property type="match status" value="1"/>
</dbReference>
<gene>
    <name evidence="1" type="ORF">CARN8_6010011</name>
</gene>
<dbReference type="AlphaFoldDB" id="A0A3P3ZR82"/>
<protein>
    <submittedName>
        <fullName evidence="1">Uncharacterized protein</fullName>
    </submittedName>
</protein>